<keyword evidence="2" id="KW-0805">Transcription regulation</keyword>
<keyword evidence="4" id="KW-0804">Transcription</keyword>
<dbReference type="Pfam" id="PF03466">
    <property type="entry name" value="LysR_substrate"/>
    <property type="match status" value="1"/>
</dbReference>
<feature type="domain" description="HTH lysR-type" evidence="5">
    <location>
        <begin position="5"/>
        <end position="62"/>
    </location>
</feature>
<dbReference type="Proteomes" id="UP000433577">
    <property type="component" value="Chromosome 4"/>
</dbReference>
<dbReference type="SUPFAM" id="SSF53850">
    <property type="entry name" value="Periplasmic binding protein-like II"/>
    <property type="match status" value="1"/>
</dbReference>
<evidence type="ECO:0000256" key="2">
    <source>
        <dbReference type="ARBA" id="ARBA00023015"/>
    </source>
</evidence>
<dbReference type="SUPFAM" id="SSF46785">
    <property type="entry name" value="Winged helix' DNA-binding domain"/>
    <property type="match status" value="1"/>
</dbReference>
<dbReference type="InterPro" id="IPR058163">
    <property type="entry name" value="LysR-type_TF_proteobact-type"/>
</dbReference>
<accession>A0A7Z2JHK8</accession>
<dbReference type="EMBL" id="CP046916">
    <property type="protein sequence ID" value="QGZ65872.1"/>
    <property type="molecule type" value="Genomic_DNA"/>
</dbReference>
<name>A0A7Z2JHK8_9BURK</name>
<dbReference type="KEGG" id="pacs:FAZ98_28950"/>
<dbReference type="InterPro" id="IPR036390">
    <property type="entry name" value="WH_DNA-bd_sf"/>
</dbReference>
<dbReference type="AlphaFoldDB" id="A0A7Z2JHK8"/>
<proteinExistence type="inferred from homology"/>
<evidence type="ECO:0000259" key="5">
    <source>
        <dbReference type="PROSITE" id="PS50931"/>
    </source>
</evidence>
<evidence type="ECO:0000256" key="4">
    <source>
        <dbReference type="ARBA" id="ARBA00023163"/>
    </source>
</evidence>
<dbReference type="PROSITE" id="PS50931">
    <property type="entry name" value="HTH_LYSR"/>
    <property type="match status" value="1"/>
</dbReference>
<dbReference type="GO" id="GO:0043565">
    <property type="term" value="F:sequence-specific DNA binding"/>
    <property type="evidence" value="ECO:0007669"/>
    <property type="project" value="TreeGrafter"/>
</dbReference>
<evidence type="ECO:0000256" key="1">
    <source>
        <dbReference type="ARBA" id="ARBA00009437"/>
    </source>
</evidence>
<dbReference type="InterPro" id="IPR036388">
    <property type="entry name" value="WH-like_DNA-bd_sf"/>
</dbReference>
<dbReference type="Gene3D" id="1.10.10.10">
    <property type="entry name" value="Winged helix-like DNA-binding domain superfamily/Winged helix DNA-binding domain"/>
    <property type="match status" value="1"/>
</dbReference>
<sequence>MRRLPSLIALRFFEETAQHLSFNRAAASLCVTQGAVSRQIRILEESLGEKLFERDHRGIKLTAAGARLLPCVSEAFDTLERGTRALSSAKKARRRLVLALPPTFATQWFSPRLPLLSAALPDADLSVRTSPHADADCTIRFGREPLSGAYSELMAVERHTLVGSPRLAGAPLETMLHTLPHLHVLHDGERLNLWPDWLASAGIPFDDDEAREGIEFSTLEQAIHAARKGAGLAIVDRNMITEELAEGTLVSYSDVQVDGPYGYWLDIAREDVQLAHVQAFADWLRQQILVAE</sequence>
<dbReference type="GO" id="GO:0006351">
    <property type="term" value="P:DNA-templated transcription"/>
    <property type="evidence" value="ECO:0007669"/>
    <property type="project" value="TreeGrafter"/>
</dbReference>
<dbReference type="Gene3D" id="3.40.190.10">
    <property type="entry name" value="Periplasmic binding protein-like II"/>
    <property type="match status" value="2"/>
</dbReference>
<protein>
    <submittedName>
        <fullName evidence="6">LysR family transcriptional regulator</fullName>
    </submittedName>
</protein>
<dbReference type="GO" id="GO:0003700">
    <property type="term" value="F:DNA-binding transcription factor activity"/>
    <property type="evidence" value="ECO:0007669"/>
    <property type="project" value="InterPro"/>
</dbReference>
<keyword evidence="3" id="KW-0238">DNA-binding</keyword>
<dbReference type="PANTHER" id="PTHR30537">
    <property type="entry name" value="HTH-TYPE TRANSCRIPTIONAL REGULATOR"/>
    <property type="match status" value="1"/>
</dbReference>
<comment type="similarity">
    <text evidence="1">Belongs to the LysR transcriptional regulatory family.</text>
</comment>
<dbReference type="PRINTS" id="PR00039">
    <property type="entry name" value="HTHLYSR"/>
</dbReference>
<dbReference type="OrthoDB" id="8591238at2"/>
<evidence type="ECO:0000313" key="6">
    <source>
        <dbReference type="EMBL" id="QGZ65872.1"/>
    </source>
</evidence>
<organism evidence="6 7">
    <name type="scientific">Paraburkholderia acidisoli</name>
    <dbReference type="NCBI Taxonomy" id="2571748"/>
    <lineage>
        <taxon>Bacteria</taxon>
        <taxon>Pseudomonadati</taxon>
        <taxon>Pseudomonadota</taxon>
        <taxon>Betaproteobacteria</taxon>
        <taxon>Burkholderiales</taxon>
        <taxon>Burkholderiaceae</taxon>
        <taxon>Paraburkholderia</taxon>
    </lineage>
</organism>
<dbReference type="InterPro" id="IPR000847">
    <property type="entry name" value="LysR_HTH_N"/>
</dbReference>
<dbReference type="PANTHER" id="PTHR30537:SF5">
    <property type="entry name" value="HTH-TYPE TRANSCRIPTIONAL ACTIVATOR TTDR-RELATED"/>
    <property type="match status" value="1"/>
</dbReference>
<dbReference type="FunFam" id="1.10.10.10:FF:000001">
    <property type="entry name" value="LysR family transcriptional regulator"/>
    <property type="match status" value="1"/>
</dbReference>
<evidence type="ECO:0000256" key="3">
    <source>
        <dbReference type="ARBA" id="ARBA00023125"/>
    </source>
</evidence>
<reference evidence="6 7" key="1">
    <citation type="submission" date="2019-12" db="EMBL/GenBank/DDBJ databases">
        <title>Paraburkholderia acidiphila 7Q-K02 sp. nov and Paraburkholderia acidisoli DHF22 sp. nov., two strains isolated from forest soil.</title>
        <authorList>
            <person name="Gao Z."/>
            <person name="Qiu L."/>
        </authorList>
    </citation>
    <scope>NUCLEOTIDE SEQUENCE [LARGE SCALE GENOMIC DNA]</scope>
    <source>
        <strain evidence="6 7">DHF22</strain>
    </source>
</reference>
<gene>
    <name evidence="6" type="ORF">FAZ98_28950</name>
</gene>
<dbReference type="RefSeq" id="WP_158956763.1">
    <property type="nucleotide sequence ID" value="NZ_CP046916.1"/>
</dbReference>
<evidence type="ECO:0000313" key="7">
    <source>
        <dbReference type="Proteomes" id="UP000433577"/>
    </source>
</evidence>
<dbReference type="InterPro" id="IPR005119">
    <property type="entry name" value="LysR_subst-bd"/>
</dbReference>
<keyword evidence="7" id="KW-1185">Reference proteome</keyword>
<dbReference type="Pfam" id="PF00126">
    <property type="entry name" value="HTH_1"/>
    <property type="match status" value="1"/>
</dbReference>